<evidence type="ECO:0000313" key="2">
    <source>
        <dbReference type="Proteomes" id="UP000031167"/>
    </source>
</evidence>
<dbReference type="RefSeq" id="WP_039364448.1">
    <property type="nucleotide sequence ID" value="NZ_JWTA01000001.1"/>
</dbReference>
<dbReference type="AlphaFoldDB" id="A0A0B4DLB9"/>
<comment type="caution">
    <text evidence="1">The sequence shown here is derived from an EMBL/GenBank/DDBJ whole genome shotgun (WGS) entry which is preliminary data.</text>
</comment>
<protein>
    <recommendedName>
        <fullName evidence="3">C1q domain-containing protein</fullName>
    </recommendedName>
</protein>
<reference evidence="1 2" key="1">
    <citation type="submission" date="2014-12" db="EMBL/GenBank/DDBJ databases">
        <title>Genome sequencing of Chryseobacterium taiwanense TPW19.</title>
        <authorList>
            <person name="Tan P.W."/>
            <person name="Chan K.-G."/>
        </authorList>
    </citation>
    <scope>NUCLEOTIDE SEQUENCE [LARGE SCALE GENOMIC DNA]</scope>
    <source>
        <strain evidence="1 2">TPW19</strain>
    </source>
</reference>
<dbReference type="Proteomes" id="UP000031167">
    <property type="component" value="Unassembled WGS sequence"/>
</dbReference>
<dbReference type="EMBL" id="JWTA01000001">
    <property type="protein sequence ID" value="KIC65200.1"/>
    <property type="molecule type" value="Genomic_DNA"/>
</dbReference>
<keyword evidence="2" id="KW-1185">Reference proteome</keyword>
<dbReference type="OrthoDB" id="1230881at2"/>
<evidence type="ECO:0000313" key="1">
    <source>
        <dbReference type="EMBL" id="KIC65200.1"/>
    </source>
</evidence>
<gene>
    <name evidence="1" type="ORF">RM51_01755</name>
</gene>
<dbReference type="STRING" id="363331.RM51_01755"/>
<sequence>MKNLKYLFVFVLALSKAQVGINTSNPLQTFHIDSKKNTSASGSAVNNTEDDFVVTDRGNVGIGTTNPSTKLQIIGDGIDHPVNIQNIKVLSTTSSLLYIDNSGNVGKSSEVVVAATTKNFAKSLNISTKSPGMALNVASNRNFIPIVGTTSAPGTIIVNSLNVTQIANDSSAGDYITIPSSGFYKIQLQGAYQCGKNSASIASELYAMDMVLYKKTSSGSSFSEVEKQRLVSGLNDETSYSANFFTIVELNSGDKIAFALAPGLKSDNTVISSSNVTKCGVGTPTGASYYTLLSVSLL</sequence>
<evidence type="ECO:0008006" key="3">
    <source>
        <dbReference type="Google" id="ProtNLM"/>
    </source>
</evidence>
<name>A0A0B4DLB9_9FLAO</name>
<organism evidence="1 2">
    <name type="scientific">Chryseobacterium taiwanense</name>
    <dbReference type="NCBI Taxonomy" id="363331"/>
    <lineage>
        <taxon>Bacteria</taxon>
        <taxon>Pseudomonadati</taxon>
        <taxon>Bacteroidota</taxon>
        <taxon>Flavobacteriia</taxon>
        <taxon>Flavobacteriales</taxon>
        <taxon>Weeksellaceae</taxon>
        <taxon>Chryseobacterium group</taxon>
        <taxon>Chryseobacterium</taxon>
    </lineage>
</organism>
<proteinExistence type="predicted"/>
<accession>A0A0B4DLB9</accession>